<proteinExistence type="predicted"/>
<organism evidence="3 4">
    <name type="scientific">Tetranychus urticae</name>
    <name type="common">Two-spotted spider mite</name>
    <dbReference type="NCBI Taxonomy" id="32264"/>
    <lineage>
        <taxon>Eukaryota</taxon>
        <taxon>Metazoa</taxon>
        <taxon>Ecdysozoa</taxon>
        <taxon>Arthropoda</taxon>
        <taxon>Chelicerata</taxon>
        <taxon>Arachnida</taxon>
        <taxon>Acari</taxon>
        <taxon>Acariformes</taxon>
        <taxon>Trombidiformes</taxon>
        <taxon>Prostigmata</taxon>
        <taxon>Eleutherengona</taxon>
        <taxon>Raphignathae</taxon>
        <taxon>Tetranychoidea</taxon>
        <taxon>Tetranychidae</taxon>
        <taxon>Tetranychus</taxon>
    </lineage>
</organism>
<dbReference type="InterPro" id="IPR024066">
    <property type="entry name" value="RGS_subdom1/3"/>
</dbReference>
<name>T1JS30_TETUR</name>
<evidence type="ECO:0000313" key="3">
    <source>
        <dbReference type="EnsemblMetazoa" id="tetur01g09050.1"/>
    </source>
</evidence>
<evidence type="ECO:0000256" key="1">
    <source>
        <dbReference type="SAM" id="MobiDB-lite"/>
    </source>
</evidence>
<evidence type="ECO:0000313" key="4">
    <source>
        <dbReference type="Proteomes" id="UP000015104"/>
    </source>
</evidence>
<dbReference type="InterPro" id="IPR044926">
    <property type="entry name" value="RGS_subdomain_2"/>
</dbReference>
<dbReference type="eggNOG" id="KOG3589">
    <property type="taxonomic scope" value="Eukaryota"/>
</dbReference>
<dbReference type="SMART" id="SM00315">
    <property type="entry name" value="RGS"/>
    <property type="match status" value="1"/>
</dbReference>
<dbReference type="InterPro" id="IPR036305">
    <property type="entry name" value="RGS_sf"/>
</dbReference>
<dbReference type="EMBL" id="CAEY01000458">
    <property type="status" value="NOT_ANNOTATED_CDS"/>
    <property type="molecule type" value="Genomic_DNA"/>
</dbReference>
<dbReference type="PROSITE" id="PS50132">
    <property type="entry name" value="RGS"/>
    <property type="match status" value="1"/>
</dbReference>
<reference evidence="4" key="1">
    <citation type="submission" date="2011-08" db="EMBL/GenBank/DDBJ databases">
        <authorList>
            <person name="Rombauts S."/>
        </authorList>
    </citation>
    <scope>NUCLEOTIDE SEQUENCE</scope>
    <source>
        <strain evidence="4">London</strain>
    </source>
</reference>
<feature type="compositionally biased region" description="Low complexity" evidence="1">
    <location>
        <begin position="145"/>
        <end position="160"/>
    </location>
</feature>
<dbReference type="FunFam" id="1.10.167.10:FF:000001">
    <property type="entry name" value="Putative regulator of g-protein signaling 12"/>
    <property type="match status" value="1"/>
</dbReference>
<feature type="compositionally biased region" description="Polar residues" evidence="1">
    <location>
        <begin position="114"/>
        <end position="143"/>
    </location>
</feature>
<feature type="domain" description="RGS" evidence="2">
    <location>
        <begin position="271"/>
        <end position="386"/>
    </location>
</feature>
<accession>T1JS30</accession>
<dbReference type="Gene3D" id="1.10.196.10">
    <property type="match status" value="1"/>
</dbReference>
<reference evidence="3" key="2">
    <citation type="submission" date="2015-06" db="UniProtKB">
        <authorList>
            <consortium name="EnsemblMetazoa"/>
        </authorList>
    </citation>
    <scope>IDENTIFICATION</scope>
</reference>
<dbReference type="HOGENOM" id="CLU_669637_0_0_1"/>
<feature type="region of interest" description="Disordered" evidence="1">
    <location>
        <begin position="104"/>
        <end position="170"/>
    </location>
</feature>
<keyword evidence="4" id="KW-1185">Reference proteome</keyword>
<dbReference type="SUPFAM" id="SSF48097">
    <property type="entry name" value="Regulator of G-protein signaling, RGS"/>
    <property type="match status" value="1"/>
</dbReference>
<dbReference type="PRINTS" id="PR01301">
    <property type="entry name" value="RGSPROTEIN"/>
</dbReference>
<dbReference type="AlphaFoldDB" id="T1JS30"/>
<dbReference type="STRING" id="32264.T1JS30"/>
<feature type="region of interest" description="Disordered" evidence="1">
    <location>
        <begin position="1"/>
        <end position="48"/>
    </location>
</feature>
<dbReference type="Pfam" id="PF00615">
    <property type="entry name" value="RGS"/>
    <property type="match status" value="1"/>
</dbReference>
<dbReference type="InterPro" id="IPR016137">
    <property type="entry name" value="RGS"/>
</dbReference>
<sequence>MGGGSRMGHQYHHSSHPSYHHLSETVSGSTGTCLGQDEAKPMSSDSSLEAGKGYKAGLLLDPGSLVKRKISGSLSSDQIHDDLMFSDKVTLTPGTRSVSPKMIFTGKYRRDKNTSTSSPSASRVTGKQVNPSEPLTGSPSTAGVSIPITSQPSTSQSPSTSEKRKASMANVVLSGPGRLARLLRRTHSAGCSKDVPSHALFLREKPMKHHATSAPTTEGEMGDKRRGRKQAPALEDMKQRLRFLRRRHTDSSIQSTNVRPTPEEASKWSESFHLLMRNKYGATLFKAFLAREYSQENIEFWIACEEFKKVRPAKMPSKARKIYDDFVAVKSPKEINLDPNLRTNIFQSLTAPEEGTFDIAQRKIQGMLEQDAYLRFLQSELYRDLLVPNEPKKADATCKYESGKLSPESHL</sequence>
<dbReference type="Proteomes" id="UP000015104">
    <property type="component" value="Unassembled WGS sequence"/>
</dbReference>
<evidence type="ECO:0000259" key="2">
    <source>
        <dbReference type="PROSITE" id="PS50132"/>
    </source>
</evidence>
<feature type="region of interest" description="Disordered" evidence="1">
    <location>
        <begin position="207"/>
        <end position="234"/>
    </location>
</feature>
<protein>
    <recommendedName>
        <fullName evidence="2">RGS domain-containing protein</fullName>
    </recommendedName>
</protein>
<feature type="compositionally biased region" description="Polar residues" evidence="1">
    <location>
        <begin position="24"/>
        <end position="33"/>
    </location>
</feature>
<dbReference type="Gene3D" id="1.10.167.10">
    <property type="entry name" value="Regulator of G-protein Signalling 4, domain 2"/>
    <property type="match status" value="1"/>
</dbReference>
<feature type="compositionally biased region" description="Basic residues" evidence="1">
    <location>
        <begin position="9"/>
        <end position="19"/>
    </location>
</feature>
<dbReference type="EnsemblMetazoa" id="tetur01g09050.1">
    <property type="protein sequence ID" value="tetur01g09050.1"/>
    <property type="gene ID" value="tetur01g09050"/>
</dbReference>
<dbReference type="PANTHER" id="PTHR10845">
    <property type="entry name" value="REGULATOR OF G PROTEIN SIGNALING"/>
    <property type="match status" value="1"/>
</dbReference>
<dbReference type="PANTHER" id="PTHR10845:SF259">
    <property type="entry name" value="RGS DOMAIN-CONTAINING PROTEIN-RELATED"/>
    <property type="match status" value="1"/>
</dbReference>